<dbReference type="Pfam" id="PF00583">
    <property type="entry name" value="Acetyltransf_1"/>
    <property type="match status" value="1"/>
</dbReference>
<dbReference type="PANTHER" id="PTHR43433:SF5">
    <property type="entry name" value="AB HYDROLASE-1 DOMAIN-CONTAINING PROTEIN"/>
    <property type="match status" value="1"/>
</dbReference>
<dbReference type="EMBL" id="BONO01000013">
    <property type="protein sequence ID" value="GIG36561.1"/>
    <property type="molecule type" value="Genomic_DNA"/>
</dbReference>
<keyword evidence="3" id="KW-1185">Reference proteome</keyword>
<dbReference type="PANTHER" id="PTHR43433">
    <property type="entry name" value="HYDROLASE, ALPHA/BETA FOLD FAMILY PROTEIN"/>
    <property type="match status" value="1"/>
</dbReference>
<accession>A0A919P9M3</accession>
<dbReference type="InterPro" id="IPR029058">
    <property type="entry name" value="AB_hydrolase_fold"/>
</dbReference>
<protein>
    <recommendedName>
        <fullName evidence="1">N-acetyltransferase domain-containing protein</fullName>
    </recommendedName>
</protein>
<name>A0A919P9M3_9CELL</name>
<dbReference type="Proteomes" id="UP000642125">
    <property type="component" value="Unassembled WGS sequence"/>
</dbReference>
<dbReference type="Gene3D" id="3.40.630.30">
    <property type="match status" value="1"/>
</dbReference>
<evidence type="ECO:0000313" key="2">
    <source>
        <dbReference type="EMBL" id="GIG36561.1"/>
    </source>
</evidence>
<dbReference type="RefSeq" id="WP_203668586.1">
    <property type="nucleotide sequence ID" value="NZ_BONO01000013.1"/>
</dbReference>
<organism evidence="2 3">
    <name type="scientific">Cellulomonas pakistanensis</name>
    <dbReference type="NCBI Taxonomy" id="992287"/>
    <lineage>
        <taxon>Bacteria</taxon>
        <taxon>Bacillati</taxon>
        <taxon>Actinomycetota</taxon>
        <taxon>Actinomycetes</taxon>
        <taxon>Micrococcales</taxon>
        <taxon>Cellulomonadaceae</taxon>
        <taxon>Cellulomonas</taxon>
    </lineage>
</organism>
<dbReference type="PROSITE" id="PS51186">
    <property type="entry name" value="GNAT"/>
    <property type="match status" value="1"/>
</dbReference>
<dbReference type="Pfam" id="PF12146">
    <property type="entry name" value="Hydrolase_4"/>
    <property type="match status" value="1"/>
</dbReference>
<dbReference type="AlphaFoldDB" id="A0A919P9M3"/>
<dbReference type="InterPro" id="IPR022742">
    <property type="entry name" value="Hydrolase_4"/>
</dbReference>
<dbReference type="InterPro" id="IPR016181">
    <property type="entry name" value="Acyl_CoA_acyltransferase"/>
</dbReference>
<dbReference type="GO" id="GO:0016747">
    <property type="term" value="F:acyltransferase activity, transferring groups other than amino-acyl groups"/>
    <property type="evidence" value="ECO:0007669"/>
    <property type="project" value="InterPro"/>
</dbReference>
<feature type="domain" description="N-acetyltransferase" evidence="1">
    <location>
        <begin position="401"/>
        <end position="537"/>
    </location>
</feature>
<dbReference type="SUPFAM" id="SSF53474">
    <property type="entry name" value="alpha/beta-Hydrolases"/>
    <property type="match status" value="1"/>
</dbReference>
<dbReference type="SUPFAM" id="SSF55729">
    <property type="entry name" value="Acyl-CoA N-acyltransferases (Nat)"/>
    <property type="match status" value="1"/>
</dbReference>
<reference evidence="2" key="1">
    <citation type="submission" date="2021-01" db="EMBL/GenBank/DDBJ databases">
        <title>Whole genome shotgun sequence of Cellulomonas pakistanensis NBRC 110800.</title>
        <authorList>
            <person name="Komaki H."/>
            <person name="Tamura T."/>
        </authorList>
    </citation>
    <scope>NUCLEOTIDE SEQUENCE</scope>
    <source>
        <strain evidence="2">NBRC 110800</strain>
    </source>
</reference>
<comment type="caution">
    <text evidence="2">The sequence shown here is derived from an EMBL/GenBank/DDBJ whole genome shotgun (WGS) entry which is preliminary data.</text>
</comment>
<dbReference type="Gene3D" id="3.40.50.1820">
    <property type="entry name" value="alpha/beta hydrolase"/>
    <property type="match status" value="1"/>
</dbReference>
<evidence type="ECO:0000313" key="3">
    <source>
        <dbReference type="Proteomes" id="UP000642125"/>
    </source>
</evidence>
<dbReference type="InterPro" id="IPR050471">
    <property type="entry name" value="AB_hydrolase"/>
</dbReference>
<sequence length="537" mass="54658">MSAAESTVHEVRLPDGRTLVGRSWGPHGGRPVLLVAGAGTGSALAFGEDLLAARGVRLLTMDRPGMGGSTPDPARDAASTARDYAAFAAGVLGSSAPLPVVTSSQGALFGLALAAVGGASALVLVSPADEVAHPTIAPLLPEHARGLAGLAATDPEGARAVLGRVTAGTMEAMVRDGAVAEDRAVYDDPAFLARYRAALAEGFAGGGAGYVTDTLLAMRRWEVDLGAVGVPTTLLVGALDRVHSPDLGRTLASRIPGAARRVVPGVGGALLWVLPHLVLEHALGTAADRPGPAALARAAHAETWQVHGRIRAGRGGAVAALPGARLMASGLPYPQWNNVDVLDPDRVDVAAVREWYAPRDVPWGVRVPAGTPWPHGRHLFRKRLMLLAADRLVPAPVVPGLRVRRAGAADLDAVLAVDVAAFGGDPRASRAWLEPLLRAPEATVALAELGGVPVGTAYVVRSHGSAGPAVGLGGVGVLPAARRRGVAAAVASWLLAGAFAAGARVAHTEPDTDGAARGYGRLGFAEVAALDVYVDLA</sequence>
<proteinExistence type="predicted"/>
<dbReference type="InterPro" id="IPR000182">
    <property type="entry name" value="GNAT_dom"/>
</dbReference>
<gene>
    <name evidence="2" type="ORF">Cpa01nite_19420</name>
</gene>
<evidence type="ECO:0000259" key="1">
    <source>
        <dbReference type="PROSITE" id="PS51186"/>
    </source>
</evidence>